<dbReference type="SUPFAM" id="SSF49599">
    <property type="entry name" value="TRAF domain-like"/>
    <property type="match status" value="1"/>
</dbReference>
<dbReference type="STRING" id="75913.A0A0K0EYA7"/>
<protein>
    <submittedName>
        <fullName evidence="3">Speckle-type POZ protein-like (inferred by orthology to a human protein)</fullName>
    </submittedName>
</protein>
<dbReference type="PANTHER" id="PTHR26379">
    <property type="entry name" value="BTB/POZ AND MATH DOMAIN-CONTAINING PROTEIN 1"/>
    <property type="match status" value="1"/>
</dbReference>
<dbReference type="Gene3D" id="2.60.210.10">
    <property type="entry name" value="Apoptosis, Tumor Necrosis Factor Receptor Associated Protein 2, Chain A"/>
    <property type="match status" value="1"/>
</dbReference>
<accession>A0A0K0EYA7</accession>
<dbReference type="GO" id="GO:0016567">
    <property type="term" value="P:protein ubiquitination"/>
    <property type="evidence" value="ECO:0007669"/>
    <property type="project" value="InterPro"/>
</dbReference>
<keyword evidence="2" id="KW-1185">Reference proteome</keyword>
<dbReference type="InterPro" id="IPR008974">
    <property type="entry name" value="TRAF-like"/>
</dbReference>
<dbReference type="InterPro" id="IPR000210">
    <property type="entry name" value="BTB/POZ_dom"/>
</dbReference>
<dbReference type="WBParaSite" id="SVE_0151500.1">
    <property type="protein sequence ID" value="SVE_0151500.1"/>
    <property type="gene ID" value="SVE_0151500"/>
</dbReference>
<dbReference type="Proteomes" id="UP000035680">
    <property type="component" value="Unassembled WGS sequence"/>
</dbReference>
<reference evidence="2" key="1">
    <citation type="submission" date="2014-07" db="EMBL/GenBank/DDBJ databases">
        <authorList>
            <person name="Martin A.A"/>
            <person name="De Silva N."/>
        </authorList>
    </citation>
    <scope>NUCLEOTIDE SEQUENCE</scope>
</reference>
<dbReference type="InterPro" id="IPR045005">
    <property type="entry name" value="BPM1-6"/>
</dbReference>
<dbReference type="AlphaFoldDB" id="A0A0K0EYA7"/>
<reference evidence="3" key="2">
    <citation type="submission" date="2015-08" db="UniProtKB">
        <authorList>
            <consortium name="WormBaseParasite"/>
        </authorList>
    </citation>
    <scope>IDENTIFICATION</scope>
</reference>
<dbReference type="SUPFAM" id="SSF54695">
    <property type="entry name" value="POZ domain"/>
    <property type="match status" value="1"/>
</dbReference>
<organism evidence="2 3">
    <name type="scientific">Strongyloides venezuelensis</name>
    <name type="common">Threadworm</name>
    <dbReference type="NCBI Taxonomy" id="75913"/>
    <lineage>
        <taxon>Eukaryota</taxon>
        <taxon>Metazoa</taxon>
        <taxon>Ecdysozoa</taxon>
        <taxon>Nematoda</taxon>
        <taxon>Chromadorea</taxon>
        <taxon>Rhabditida</taxon>
        <taxon>Tylenchina</taxon>
        <taxon>Panagrolaimomorpha</taxon>
        <taxon>Strongyloidoidea</taxon>
        <taxon>Strongyloididae</taxon>
        <taxon>Strongyloides</taxon>
    </lineage>
</organism>
<dbReference type="Gene3D" id="3.30.710.10">
    <property type="entry name" value="Potassium Channel Kv1.1, Chain A"/>
    <property type="match status" value="1"/>
</dbReference>
<name>A0A0K0EYA7_STRVS</name>
<dbReference type="Pfam" id="PF00651">
    <property type="entry name" value="BTB"/>
    <property type="match status" value="1"/>
</dbReference>
<dbReference type="PANTHER" id="PTHR26379:SF187">
    <property type="entry name" value="OS07G0655300 PROTEIN"/>
    <property type="match status" value="1"/>
</dbReference>
<evidence type="ECO:0000259" key="1">
    <source>
        <dbReference type="PROSITE" id="PS50097"/>
    </source>
</evidence>
<proteinExistence type="predicted"/>
<sequence>MDQKCERSSTDISSVENFSCSPEKIGESIKLRIGMFIDKDISMWDLYICPNGSEQDSECEKVRDFCRNTSLGWPDFVKRSVLLSKSNGLLINEKLTILCELKIIDPDDSEASINVVIPKSKLSLDYGKLFASSSFTDCIIKVKDSNIKVHKAVLATRSPVFHGIINSKSKNSQKNVI</sequence>
<dbReference type="PROSITE" id="PS50097">
    <property type="entry name" value="BTB"/>
    <property type="match status" value="1"/>
</dbReference>
<feature type="domain" description="BTB" evidence="1">
    <location>
        <begin position="136"/>
        <end position="177"/>
    </location>
</feature>
<evidence type="ECO:0000313" key="2">
    <source>
        <dbReference type="Proteomes" id="UP000035680"/>
    </source>
</evidence>
<dbReference type="InterPro" id="IPR011333">
    <property type="entry name" value="SKP1/BTB/POZ_sf"/>
</dbReference>
<evidence type="ECO:0000313" key="3">
    <source>
        <dbReference type="WBParaSite" id="SVE_0151500.1"/>
    </source>
</evidence>